<dbReference type="Pfam" id="PF00908">
    <property type="entry name" value="dTDP_sugar_isom"/>
    <property type="match status" value="1"/>
</dbReference>
<feature type="active site" description="Proton donor" evidence="5">
    <location>
        <position position="132"/>
    </location>
</feature>
<evidence type="ECO:0000256" key="6">
    <source>
        <dbReference type="PIRSR" id="PIRSR600888-3"/>
    </source>
</evidence>
<dbReference type="GO" id="GO:0000271">
    <property type="term" value="P:polysaccharide biosynthetic process"/>
    <property type="evidence" value="ECO:0007669"/>
    <property type="project" value="TreeGrafter"/>
</dbReference>
<evidence type="ECO:0000256" key="7">
    <source>
        <dbReference type="RuleBase" id="RU364069"/>
    </source>
</evidence>
<proteinExistence type="inferred from homology"/>
<dbReference type="GO" id="GO:0019305">
    <property type="term" value="P:dTDP-rhamnose biosynthetic process"/>
    <property type="evidence" value="ECO:0007669"/>
    <property type="project" value="UniProtKB-UniRule"/>
</dbReference>
<dbReference type="SUPFAM" id="SSF51182">
    <property type="entry name" value="RmlC-like cupins"/>
    <property type="match status" value="1"/>
</dbReference>
<dbReference type="GO" id="GO:0008830">
    <property type="term" value="F:dTDP-4-dehydrorhamnose 3,5-epimerase activity"/>
    <property type="evidence" value="ECO:0007669"/>
    <property type="project" value="UniProtKB-UniRule"/>
</dbReference>
<protein>
    <recommendedName>
        <fullName evidence="4 7">dTDP-4-dehydrorhamnose 3,5-epimerase</fullName>
        <ecNumber evidence="3 7">5.1.3.13</ecNumber>
    </recommendedName>
    <alternativeName>
        <fullName evidence="7">Thymidine diphospho-4-keto-rhamnose 3,5-epimerase</fullName>
    </alternativeName>
</protein>
<gene>
    <name evidence="8" type="ORF">SAMN04487955_101383</name>
</gene>
<keyword evidence="9" id="KW-1185">Reference proteome</keyword>
<comment type="pathway">
    <text evidence="7">Carbohydrate biosynthesis; dTDP-L-rhamnose biosynthesis.</text>
</comment>
<dbReference type="AlphaFoldDB" id="A0A1I7FC65"/>
<keyword evidence="7" id="KW-0413">Isomerase</keyword>
<dbReference type="CDD" id="cd00438">
    <property type="entry name" value="cupin_RmlC"/>
    <property type="match status" value="1"/>
</dbReference>
<dbReference type="PANTHER" id="PTHR21047:SF2">
    <property type="entry name" value="THYMIDINE DIPHOSPHO-4-KETO-RHAMNOSE 3,5-EPIMERASE"/>
    <property type="match status" value="1"/>
</dbReference>
<dbReference type="UniPathway" id="UPA00124"/>
<dbReference type="EC" id="5.1.3.13" evidence="3 7"/>
<feature type="site" description="Participates in a stacking interaction with the thymidine ring of dTDP-4-oxo-6-deoxyglucose" evidence="6">
    <location>
        <position position="138"/>
    </location>
</feature>
<accession>A0A1I7FC65</accession>
<dbReference type="Proteomes" id="UP000198693">
    <property type="component" value="Unassembled WGS sequence"/>
</dbReference>
<dbReference type="InterPro" id="IPR014710">
    <property type="entry name" value="RmlC-like_jellyroll"/>
</dbReference>
<evidence type="ECO:0000256" key="5">
    <source>
        <dbReference type="PIRSR" id="PIRSR600888-1"/>
    </source>
</evidence>
<evidence type="ECO:0000256" key="2">
    <source>
        <dbReference type="ARBA" id="ARBA00001997"/>
    </source>
</evidence>
<comment type="function">
    <text evidence="2 7">Catalyzes the epimerization of the C3' and C5'positions of dTDP-6-deoxy-D-xylo-4-hexulose, forming dTDP-6-deoxy-L-lyxo-4-hexulose.</text>
</comment>
<comment type="catalytic activity">
    <reaction evidence="1 7">
        <text>dTDP-4-dehydro-6-deoxy-alpha-D-glucose = dTDP-4-dehydro-beta-L-rhamnose</text>
        <dbReference type="Rhea" id="RHEA:16969"/>
        <dbReference type="ChEBI" id="CHEBI:57649"/>
        <dbReference type="ChEBI" id="CHEBI:62830"/>
        <dbReference type="EC" id="5.1.3.13"/>
    </reaction>
</comment>
<dbReference type="EMBL" id="FPBP01000001">
    <property type="protein sequence ID" value="SFU33779.1"/>
    <property type="molecule type" value="Genomic_DNA"/>
</dbReference>
<comment type="subunit">
    <text evidence="7">Homodimer.</text>
</comment>
<dbReference type="PANTHER" id="PTHR21047">
    <property type="entry name" value="DTDP-6-DEOXY-D-GLUCOSE-3,5 EPIMERASE"/>
    <property type="match status" value="1"/>
</dbReference>
<name>A0A1I7FC65_9GAMM</name>
<dbReference type="STRING" id="463301.SAMN04487955_101383"/>
<evidence type="ECO:0000256" key="3">
    <source>
        <dbReference type="ARBA" id="ARBA00012098"/>
    </source>
</evidence>
<evidence type="ECO:0000256" key="4">
    <source>
        <dbReference type="ARBA" id="ARBA00019595"/>
    </source>
</evidence>
<dbReference type="RefSeq" id="WP_089792343.1">
    <property type="nucleotide sequence ID" value="NZ_FPBP01000001.1"/>
</dbReference>
<feature type="active site" description="Proton acceptor" evidence="5">
    <location>
        <position position="62"/>
    </location>
</feature>
<organism evidence="8 9">
    <name type="scientific">Halomonas korlensis</name>
    <dbReference type="NCBI Taxonomy" id="463301"/>
    <lineage>
        <taxon>Bacteria</taxon>
        <taxon>Pseudomonadati</taxon>
        <taxon>Pseudomonadota</taxon>
        <taxon>Gammaproteobacteria</taxon>
        <taxon>Oceanospirillales</taxon>
        <taxon>Halomonadaceae</taxon>
        <taxon>Halomonas</taxon>
    </lineage>
</organism>
<dbReference type="NCBIfam" id="TIGR01221">
    <property type="entry name" value="rmlC"/>
    <property type="match status" value="1"/>
</dbReference>
<dbReference type="InterPro" id="IPR011051">
    <property type="entry name" value="RmlC_Cupin_sf"/>
</dbReference>
<evidence type="ECO:0000313" key="9">
    <source>
        <dbReference type="Proteomes" id="UP000198693"/>
    </source>
</evidence>
<dbReference type="OrthoDB" id="9800680at2"/>
<evidence type="ECO:0000313" key="8">
    <source>
        <dbReference type="EMBL" id="SFU33779.1"/>
    </source>
</evidence>
<sequence>MKFTETNLKDAYLVDLEPRGDERGFFARTMCCDEFDEVGLDSNFVQQNTSFSAQRGTLRGLHFQKQPHGEDKLVRCLKGAIVDVIVDIRKDSSTYLQHQMFELTSSNRLQLYVPKGFAHSFMTLEDDVEVSYLVTARYSPASEDGLRFDDEEIGIKWPLPVTVMSDKDANWPLIQARSEPLY</sequence>
<dbReference type="InterPro" id="IPR000888">
    <property type="entry name" value="RmlC-like"/>
</dbReference>
<dbReference type="Gene3D" id="2.60.120.10">
    <property type="entry name" value="Jelly Rolls"/>
    <property type="match status" value="1"/>
</dbReference>
<evidence type="ECO:0000256" key="1">
    <source>
        <dbReference type="ARBA" id="ARBA00001298"/>
    </source>
</evidence>
<dbReference type="GO" id="GO:0005829">
    <property type="term" value="C:cytosol"/>
    <property type="evidence" value="ECO:0007669"/>
    <property type="project" value="TreeGrafter"/>
</dbReference>
<comment type="similarity">
    <text evidence="7">Belongs to the dTDP-4-dehydrorhamnose 3,5-epimerase family.</text>
</comment>
<reference evidence="9" key="1">
    <citation type="submission" date="2016-10" db="EMBL/GenBank/DDBJ databases">
        <authorList>
            <person name="Varghese N."/>
            <person name="Submissions S."/>
        </authorList>
    </citation>
    <scope>NUCLEOTIDE SEQUENCE [LARGE SCALE GENOMIC DNA]</scope>
    <source>
        <strain evidence="9">CGMCC 1.6981</strain>
    </source>
</reference>